<dbReference type="HAMAP" id="MF_02204">
    <property type="entry name" value="Pal"/>
    <property type="match status" value="1"/>
</dbReference>
<dbReference type="SUPFAM" id="SSF103088">
    <property type="entry name" value="OmpA-like"/>
    <property type="match status" value="1"/>
</dbReference>
<keyword evidence="4 8" id="KW-0564">Palmitate</keyword>
<dbReference type="InterPro" id="IPR006664">
    <property type="entry name" value="OMP_bac"/>
</dbReference>
<dbReference type="PRINTS" id="PR01021">
    <property type="entry name" value="OMPADOMAIN"/>
</dbReference>
<dbReference type="InterPro" id="IPR036737">
    <property type="entry name" value="OmpA-like_sf"/>
</dbReference>
<dbReference type="PROSITE" id="PS51257">
    <property type="entry name" value="PROKAR_LIPOPROTEIN"/>
    <property type="match status" value="1"/>
</dbReference>
<dbReference type="PROSITE" id="PS51123">
    <property type="entry name" value="OMPA_2"/>
    <property type="match status" value="1"/>
</dbReference>
<evidence type="ECO:0000256" key="2">
    <source>
        <dbReference type="ARBA" id="ARBA00022729"/>
    </source>
</evidence>
<evidence type="ECO:0000256" key="1">
    <source>
        <dbReference type="ARBA" id="ARBA00022618"/>
    </source>
</evidence>
<evidence type="ECO:0000256" key="7">
    <source>
        <dbReference type="ARBA" id="ARBA00023306"/>
    </source>
</evidence>
<feature type="signal peptide" evidence="10">
    <location>
        <begin position="1"/>
        <end position="20"/>
    </location>
</feature>
<dbReference type="InterPro" id="IPR006665">
    <property type="entry name" value="OmpA-like"/>
</dbReference>
<organism evidence="12 13">
    <name type="scientific">Modicisalibacter tunisiensis</name>
    <dbReference type="NCBI Taxonomy" id="390637"/>
    <lineage>
        <taxon>Bacteria</taxon>
        <taxon>Pseudomonadati</taxon>
        <taxon>Pseudomonadota</taxon>
        <taxon>Gammaproteobacteria</taxon>
        <taxon>Oceanospirillales</taxon>
        <taxon>Halomonadaceae</taxon>
        <taxon>Modicisalibacter</taxon>
    </lineage>
</organism>
<dbReference type="CDD" id="cd07185">
    <property type="entry name" value="OmpA_C-like"/>
    <property type="match status" value="1"/>
</dbReference>
<dbReference type="PROSITE" id="PS01068">
    <property type="entry name" value="OMPA_1"/>
    <property type="match status" value="1"/>
</dbReference>
<dbReference type="Proteomes" id="UP001319883">
    <property type="component" value="Unassembled WGS sequence"/>
</dbReference>
<keyword evidence="6 8" id="KW-0449">Lipoprotein</keyword>
<comment type="function">
    <text evidence="8">Part of the Tol-Pal system, which plays a role in outer membrane invagination during cell division and is important for maintaining outer membrane integrity.</text>
</comment>
<evidence type="ECO:0000313" key="13">
    <source>
        <dbReference type="Proteomes" id="UP001319883"/>
    </source>
</evidence>
<keyword evidence="1 8" id="KW-0132">Cell division</keyword>
<dbReference type="EMBL" id="JAGXFD010000001">
    <property type="protein sequence ID" value="MBZ9568422.1"/>
    <property type="molecule type" value="Genomic_DNA"/>
</dbReference>
<feature type="compositionally biased region" description="Low complexity" evidence="9">
    <location>
        <begin position="51"/>
        <end position="61"/>
    </location>
</feature>
<dbReference type="Gene3D" id="3.30.1330.60">
    <property type="entry name" value="OmpA-like domain"/>
    <property type="match status" value="1"/>
</dbReference>
<feature type="domain" description="OmpA-like" evidence="11">
    <location>
        <begin position="70"/>
        <end position="183"/>
    </location>
</feature>
<dbReference type="Pfam" id="PF00691">
    <property type="entry name" value="OmpA"/>
    <property type="match status" value="1"/>
</dbReference>
<comment type="similarity">
    <text evidence="8">Belongs to the Pal lipoprotein family.</text>
</comment>
<dbReference type="InterPro" id="IPR050330">
    <property type="entry name" value="Bact_OuterMem_StrucFunc"/>
</dbReference>
<accession>A0ABS7X0L8</accession>
<evidence type="ECO:0000313" key="12">
    <source>
        <dbReference type="EMBL" id="MBZ9568422.1"/>
    </source>
</evidence>
<dbReference type="InterPro" id="IPR006690">
    <property type="entry name" value="OMPA-like_CS"/>
</dbReference>
<evidence type="ECO:0000256" key="3">
    <source>
        <dbReference type="ARBA" id="ARBA00023136"/>
    </source>
</evidence>
<dbReference type="RefSeq" id="WP_224421085.1">
    <property type="nucleotide sequence ID" value="NZ_JAGXFD010000001.1"/>
</dbReference>
<proteinExistence type="inferred from homology"/>
<feature type="region of interest" description="Disordered" evidence="9">
    <location>
        <begin position="33"/>
        <end position="72"/>
    </location>
</feature>
<evidence type="ECO:0000256" key="8">
    <source>
        <dbReference type="HAMAP-Rule" id="MF_02204"/>
    </source>
</evidence>
<gene>
    <name evidence="8 12" type="primary">pal</name>
    <name evidence="12" type="ORF">KGQ91_12155</name>
</gene>
<dbReference type="PANTHER" id="PTHR30329:SF21">
    <property type="entry name" value="LIPOPROTEIN YIAD-RELATED"/>
    <property type="match status" value="1"/>
</dbReference>
<dbReference type="InterPro" id="IPR014169">
    <property type="entry name" value="Pal_lipo_C"/>
</dbReference>
<feature type="chain" id="PRO_5046661475" description="Peptidoglycan-associated lipoprotein" evidence="10">
    <location>
        <begin position="21"/>
        <end position="183"/>
    </location>
</feature>
<evidence type="ECO:0000256" key="6">
    <source>
        <dbReference type="ARBA" id="ARBA00023288"/>
    </source>
</evidence>
<dbReference type="PANTHER" id="PTHR30329">
    <property type="entry name" value="STATOR ELEMENT OF FLAGELLAR MOTOR COMPLEX"/>
    <property type="match status" value="1"/>
</dbReference>
<protein>
    <recommendedName>
        <fullName evidence="8">Peptidoglycan-associated lipoprotein</fullName>
        <shortName evidence="8">PAL</shortName>
    </recommendedName>
</protein>
<dbReference type="NCBIfam" id="TIGR02802">
    <property type="entry name" value="Pal_lipo"/>
    <property type="match status" value="1"/>
</dbReference>
<evidence type="ECO:0000256" key="4">
    <source>
        <dbReference type="ARBA" id="ARBA00023139"/>
    </source>
</evidence>
<evidence type="ECO:0000259" key="11">
    <source>
        <dbReference type="PROSITE" id="PS51123"/>
    </source>
</evidence>
<name>A0ABS7X0L8_9GAMM</name>
<keyword evidence="5 8" id="KW-0998">Cell outer membrane</keyword>
<feature type="compositionally biased region" description="Gly residues" evidence="9">
    <location>
        <begin position="37"/>
        <end position="50"/>
    </location>
</feature>
<sequence length="183" mass="19125">MKFVPYAKSLAVALSLAVMAGCSSTGGTQDGSFDGSGAAGGAGMGGGTSGQGVSSGQVSGSQLGGEGSSQQQAGIPDVRTIYFGFDQDTIRPEFESVLNAHAQYLRRHPDAHVVLQGHADERGTREYNLGLGERRAQAVEQYLSVQGVSPSQIDVVSYGEERPAVEGHSKQSYAKNRRVVVAY</sequence>
<keyword evidence="2 8" id="KW-0732">Signal</keyword>
<dbReference type="InterPro" id="IPR039001">
    <property type="entry name" value="Pal"/>
</dbReference>
<keyword evidence="13" id="KW-1185">Reference proteome</keyword>
<comment type="subunit">
    <text evidence="8">The Tol-Pal system is composed of five core proteins: the inner membrane proteins TolA, TolQ and TolR, the periplasmic protein TolB and the outer membrane protein Pal. They form a network linking the inner and outer membranes and the peptidoglycan layer.</text>
</comment>
<keyword evidence="7 8" id="KW-0131">Cell cycle</keyword>
<keyword evidence="3 8" id="KW-0472">Membrane</keyword>
<evidence type="ECO:0000256" key="10">
    <source>
        <dbReference type="SAM" id="SignalP"/>
    </source>
</evidence>
<evidence type="ECO:0000256" key="5">
    <source>
        <dbReference type="ARBA" id="ARBA00023237"/>
    </source>
</evidence>
<comment type="subcellular location">
    <subcellularLocation>
        <location evidence="8">Cell outer membrane</location>
        <topology evidence="8">Lipid-anchor</topology>
    </subcellularLocation>
</comment>
<comment type="caution">
    <text evidence="12">The sequence shown here is derived from an EMBL/GenBank/DDBJ whole genome shotgun (WGS) entry which is preliminary data.</text>
</comment>
<reference evidence="12 13" key="1">
    <citation type="submission" date="2021-05" db="EMBL/GenBank/DDBJ databases">
        <title>Petroleum and Energy Research Collection (APPE): ex situ preservation of microbial diversity associated with the oil industry and exploitation of its biotechnological potential.</title>
        <authorList>
            <person name="Paixao C.T.M."/>
            <person name="Gomes M.B."/>
            <person name="Oliveira V.M."/>
        </authorList>
    </citation>
    <scope>NUCLEOTIDE SEQUENCE [LARGE SCALE GENOMIC DNA]</scope>
    <source>
        <strain evidence="12 13">LIT2</strain>
    </source>
</reference>
<evidence type="ECO:0000256" key="9">
    <source>
        <dbReference type="SAM" id="MobiDB-lite"/>
    </source>
</evidence>